<dbReference type="Pfam" id="PF05193">
    <property type="entry name" value="Peptidase_M16_C"/>
    <property type="match status" value="2"/>
</dbReference>
<accession>A0ABP0LFG6</accession>
<dbReference type="Proteomes" id="UP001642464">
    <property type="component" value="Unassembled WGS sequence"/>
</dbReference>
<proteinExistence type="inferred from homology"/>
<dbReference type="GO" id="GO:0008233">
    <property type="term" value="F:peptidase activity"/>
    <property type="evidence" value="ECO:0007669"/>
    <property type="project" value="UniProtKB-KW"/>
</dbReference>
<dbReference type="InterPro" id="IPR007863">
    <property type="entry name" value="Peptidase_M16_C"/>
</dbReference>
<gene>
    <name evidence="7" type="ORF">SCF082_LOCUS22187</name>
</gene>
<dbReference type="InterPro" id="IPR016181">
    <property type="entry name" value="Acyl_CoA_acyltransferase"/>
</dbReference>
<name>A0ABP0LFG6_9DINO</name>
<keyword evidence="8" id="KW-1185">Reference proteome</keyword>
<evidence type="ECO:0000313" key="7">
    <source>
        <dbReference type="EMBL" id="CAK9037491.1"/>
    </source>
</evidence>
<keyword evidence="7" id="KW-0378">Hydrolase</keyword>
<dbReference type="PROSITE" id="PS00143">
    <property type="entry name" value="INSULINASE"/>
    <property type="match status" value="1"/>
</dbReference>
<comment type="similarity">
    <text evidence="2 5">Belongs to the peptidase M16 family.</text>
</comment>
<keyword evidence="7" id="KW-0645">Protease</keyword>
<comment type="caution">
    <text evidence="7">The sequence shown here is derived from an EMBL/GenBank/DDBJ whole genome shotgun (WGS) entry which is preliminary data.</text>
</comment>
<evidence type="ECO:0000259" key="6">
    <source>
        <dbReference type="PROSITE" id="PS51186"/>
    </source>
</evidence>
<evidence type="ECO:0000256" key="2">
    <source>
        <dbReference type="ARBA" id="ARBA00007261"/>
    </source>
</evidence>
<dbReference type="Pfam" id="PF00583">
    <property type="entry name" value="Acetyltransf_1"/>
    <property type="match status" value="1"/>
</dbReference>
<evidence type="ECO:0000313" key="8">
    <source>
        <dbReference type="Proteomes" id="UP001642464"/>
    </source>
</evidence>
<protein>
    <recommendedName>
        <fullName evidence="3">Alpha-MPP</fullName>
    </recommendedName>
    <alternativeName>
        <fullName evidence="4">Inactive zinc metalloprotease alpha</fullName>
    </alternativeName>
</protein>
<dbReference type="PANTHER" id="PTHR11851">
    <property type="entry name" value="METALLOPROTEASE"/>
    <property type="match status" value="1"/>
</dbReference>
<dbReference type="SUPFAM" id="SSF63411">
    <property type="entry name" value="LuxS/MPP-like metallohydrolase"/>
    <property type="match status" value="4"/>
</dbReference>
<dbReference type="CDD" id="cd04301">
    <property type="entry name" value="NAT_SF"/>
    <property type="match status" value="1"/>
</dbReference>
<evidence type="ECO:0000256" key="4">
    <source>
        <dbReference type="ARBA" id="ARBA00032315"/>
    </source>
</evidence>
<dbReference type="InterPro" id="IPR011249">
    <property type="entry name" value="Metalloenz_LuxS/M16"/>
</dbReference>
<evidence type="ECO:0000256" key="3">
    <source>
        <dbReference type="ARBA" id="ARBA00030006"/>
    </source>
</evidence>
<sequence>MSITYIKRYRMEVDLTRQPLMLPRLPAGYRLRSWSKGLVETHAETKYLSFHGELDAEVFPSLGSPDGCHRLMQGISSGSGFVPEATWLIEFIDRQGRREPCATIQGMNLDHQYGSIQNVGVVPYHRGQGLGSALVMAALLGFQQVGLPRACLEVTVRNKNAVKLYQFTATLAEEQPGCVLLEGSDDFVNRALRLIELMDHCDATLFVCTPNDSLNLNLSKALKHPVVVLGTPGDLVELVSLVRSASAIHGLKRLARTHLDRYAKAIDRLSEAQRDVLHDVCAGKPNKSIASRQQVRWVTKSVSQRLCDSFQTALAGAVGMVHISGLTLVASFDSRQPARTAVPSDYVHQLDNGLVLLGEPSDAFQSAAFSLLIPAGCHHDTADKAGLASLSCEMMLRGAGSRDSRQLISDLENLGVERSESVGVSQASFSGATISASLLPALSIYADIVRRPHLPTDQLEAGRAVCIQELRGVEDDPGQKLMMELRRRHYPDPWGRPSQGEEETLEKLTAEDIEQFFHSRYGPRGAILGVAGNFDWQEVCDTVDDLFGDWKVQADNSPTAESASSKETHLPYESNQSHIGLAFPSIPYRHPQYFEAWSAVGVLSGGMSSRLFSEVREKRGLCYTVYASLHTQRDRAAVFCYAGTTADRAQETLDVTHSELVRLGEGVQVEELARLKARIKSSLIMQQESTSARASSLSRDWYHLGRVRPVEEVADKVDALTAESINSYLCNPAAHSMGLGFFVRTGSRDETPELAGISHFLEHMVFKGTPRRSADDVNREFDEIGAHYNAFTSEESTVYYASVLPEYQGAALDILADIMRPSLRESDFEMEKKVIVEEIQMYLDQPPYGMDDRLKQICFGDHPIANSVIGSEESVTALTPDQMLLYHRDRYSADNLFVAAAGKVDFDALVEQCEELCGAWESTKPKRPTPPATMKPQVELKPITSSTQEYVLLLRDAPAAGDADRFAAKLLTTMLGDDSGSRMYWDLVDSGLVESASLGHYEYQGLGMFYTWLACEPEDTAANLAILLKLFEEAEQSGFKAEELEQAKNKVKARVVLGNERPRSRLFNVGGNWLQRREYRAVTDDLEAVSAITLDEVMQVLAKYPLSQHATAAVGPLESLEG</sequence>
<dbReference type="Gene3D" id="3.30.830.10">
    <property type="entry name" value="Metalloenzyme, LuxS/M16 peptidase-like"/>
    <property type="match status" value="4"/>
</dbReference>
<dbReference type="PROSITE" id="PS51186">
    <property type="entry name" value="GNAT"/>
    <property type="match status" value="1"/>
</dbReference>
<dbReference type="SUPFAM" id="SSF55729">
    <property type="entry name" value="Acyl-CoA N-acyltransferases (Nat)"/>
    <property type="match status" value="1"/>
</dbReference>
<dbReference type="InterPro" id="IPR011765">
    <property type="entry name" value="Pept_M16_N"/>
</dbReference>
<dbReference type="PANTHER" id="PTHR11851:SF49">
    <property type="entry name" value="MITOCHONDRIAL-PROCESSING PEPTIDASE SUBUNIT ALPHA"/>
    <property type="match status" value="1"/>
</dbReference>
<dbReference type="GO" id="GO:0006508">
    <property type="term" value="P:proteolysis"/>
    <property type="evidence" value="ECO:0007669"/>
    <property type="project" value="UniProtKB-KW"/>
</dbReference>
<reference evidence="7 8" key="1">
    <citation type="submission" date="2024-02" db="EMBL/GenBank/DDBJ databases">
        <authorList>
            <person name="Chen Y."/>
            <person name="Shah S."/>
            <person name="Dougan E. K."/>
            <person name="Thang M."/>
            <person name="Chan C."/>
        </authorList>
    </citation>
    <scope>NUCLEOTIDE SEQUENCE [LARGE SCALE GENOMIC DNA]</scope>
</reference>
<evidence type="ECO:0000256" key="5">
    <source>
        <dbReference type="RuleBase" id="RU004447"/>
    </source>
</evidence>
<evidence type="ECO:0000256" key="1">
    <source>
        <dbReference type="ARBA" id="ARBA00002123"/>
    </source>
</evidence>
<dbReference type="InterPro" id="IPR001431">
    <property type="entry name" value="Pept_M16_Zn_BS"/>
</dbReference>
<dbReference type="InterPro" id="IPR000182">
    <property type="entry name" value="GNAT_dom"/>
</dbReference>
<dbReference type="Pfam" id="PF00675">
    <property type="entry name" value="Peptidase_M16"/>
    <property type="match status" value="2"/>
</dbReference>
<feature type="domain" description="N-acetyltransferase" evidence="6">
    <location>
        <begin position="39"/>
        <end position="199"/>
    </location>
</feature>
<organism evidence="7 8">
    <name type="scientific">Durusdinium trenchii</name>
    <dbReference type="NCBI Taxonomy" id="1381693"/>
    <lineage>
        <taxon>Eukaryota</taxon>
        <taxon>Sar</taxon>
        <taxon>Alveolata</taxon>
        <taxon>Dinophyceae</taxon>
        <taxon>Suessiales</taxon>
        <taxon>Symbiodiniaceae</taxon>
        <taxon>Durusdinium</taxon>
    </lineage>
</organism>
<dbReference type="InterPro" id="IPR050361">
    <property type="entry name" value="MPP/UQCRC_Complex"/>
</dbReference>
<dbReference type="Gene3D" id="3.40.630.30">
    <property type="match status" value="1"/>
</dbReference>
<dbReference type="EMBL" id="CAXAMM010015891">
    <property type="protein sequence ID" value="CAK9037491.1"/>
    <property type="molecule type" value="Genomic_DNA"/>
</dbReference>
<comment type="function">
    <text evidence="1">Substrate recognition and binding subunit of the essential mitochondrial processing protease (MPP), which cleaves the mitochondrial sequence off newly imported precursors proteins.</text>
</comment>